<dbReference type="AlphaFoldDB" id="A0A3A8EZE7"/>
<evidence type="ECO:0000313" key="1">
    <source>
        <dbReference type="EMBL" id="RKG39528.1"/>
    </source>
</evidence>
<dbReference type="OrthoDB" id="7025807at2"/>
<reference evidence="1 2" key="1">
    <citation type="submission" date="2018-09" db="EMBL/GenBank/DDBJ databases">
        <title>The draft genome of Acinetobacter spp. strains.</title>
        <authorList>
            <person name="Qin J."/>
            <person name="Feng Y."/>
            <person name="Zong Z."/>
        </authorList>
    </citation>
    <scope>NUCLEOTIDE SEQUENCE [LARGE SCALE GENOMIC DNA]</scope>
    <source>
        <strain evidence="1 2">WCHAc060115</strain>
    </source>
</reference>
<comment type="caution">
    <text evidence="1">The sequence shown here is derived from an EMBL/GenBank/DDBJ whole genome shotgun (WGS) entry which is preliminary data.</text>
</comment>
<sequence length="217" mass="24701">MKKLYFILGLVIICLSVYFYLTNSVTMENIDHSNSHTSTATVFADNNEHSATKPESTAKAPLLSSNKTSNDYSSFLPQAQTALKYHPLLSGTELLENWQFTKNKQLIIDSNIKDTFDYLLVVYPQVGKTGVMALAQYTLQNKQASHSLNTQQKQANEALLLDALERYINYQAQAEQQSKQINLADMQNTERLELLKNIRRQYLGQDLAHAFYPEQDL</sequence>
<name>A0A3A8EZE7_9GAMM</name>
<proteinExistence type="predicted"/>
<accession>A0A3A8EZE7</accession>
<gene>
    <name evidence="1" type="ORF">D7V20_04880</name>
</gene>
<keyword evidence="2" id="KW-1185">Reference proteome</keyword>
<organism evidence="1 2">
    <name type="scientific">Acinetobacter rongchengensis</name>
    <dbReference type="NCBI Taxonomy" id="2419601"/>
    <lineage>
        <taxon>Bacteria</taxon>
        <taxon>Pseudomonadati</taxon>
        <taxon>Pseudomonadota</taxon>
        <taxon>Gammaproteobacteria</taxon>
        <taxon>Moraxellales</taxon>
        <taxon>Moraxellaceae</taxon>
        <taxon>Acinetobacter</taxon>
    </lineage>
</organism>
<dbReference type="Proteomes" id="UP000280405">
    <property type="component" value="Unassembled WGS sequence"/>
</dbReference>
<protein>
    <recommendedName>
        <fullName evidence="3">Lipase modulator</fullName>
    </recommendedName>
</protein>
<dbReference type="EMBL" id="RAXT01000005">
    <property type="protein sequence ID" value="RKG39528.1"/>
    <property type="molecule type" value="Genomic_DNA"/>
</dbReference>
<dbReference type="RefSeq" id="WP_120383205.1">
    <property type="nucleotide sequence ID" value="NZ_RAXT01000005.1"/>
</dbReference>
<evidence type="ECO:0008006" key="3">
    <source>
        <dbReference type="Google" id="ProtNLM"/>
    </source>
</evidence>
<dbReference type="SUPFAM" id="SSF158855">
    <property type="entry name" value="Lipase chaperone-like"/>
    <property type="match status" value="1"/>
</dbReference>
<evidence type="ECO:0000313" key="2">
    <source>
        <dbReference type="Proteomes" id="UP000280405"/>
    </source>
</evidence>